<comment type="catalytic activity">
    <reaction evidence="14">
        <text>DNA(n) + a 2'-deoxyribonucleoside 5'-triphosphate = DNA(n+1) + diphosphate</text>
        <dbReference type="Rhea" id="RHEA:22508"/>
        <dbReference type="Rhea" id="RHEA-COMP:17339"/>
        <dbReference type="Rhea" id="RHEA-COMP:17340"/>
        <dbReference type="ChEBI" id="CHEBI:33019"/>
        <dbReference type="ChEBI" id="CHEBI:61560"/>
        <dbReference type="ChEBI" id="CHEBI:173112"/>
        <dbReference type="EC" id="2.7.7.7"/>
    </reaction>
</comment>
<dbReference type="InterPro" id="IPR012337">
    <property type="entry name" value="RNaseH-like_sf"/>
</dbReference>
<evidence type="ECO:0000256" key="8">
    <source>
        <dbReference type="ARBA" id="ARBA00022884"/>
    </source>
</evidence>
<organism evidence="16 17">
    <name type="scientific">Austropuccinia psidii MF-1</name>
    <dbReference type="NCBI Taxonomy" id="1389203"/>
    <lineage>
        <taxon>Eukaryota</taxon>
        <taxon>Fungi</taxon>
        <taxon>Dikarya</taxon>
        <taxon>Basidiomycota</taxon>
        <taxon>Pucciniomycotina</taxon>
        <taxon>Pucciniomycetes</taxon>
        <taxon>Pucciniales</taxon>
        <taxon>Sphaerophragmiaceae</taxon>
        <taxon>Austropuccinia</taxon>
    </lineage>
</organism>
<sequence length="168" mass="19410">MDLCGPMHTQSLSGTRYFLILIDQFTGYTTTKFLRWKEETFAAFKEYKAWAENFHQRKIVKIVSDGGGEFVNNRFKGNMKIEGFEHSISLPYTPKHNGISERGNRSVLEKARCLMQQTKLTDQFWAEETSTATFLLNVAPKCDKISPYKKWLNQKPPVSNLRKFGCKA</sequence>
<evidence type="ECO:0000256" key="12">
    <source>
        <dbReference type="ARBA" id="ARBA00023172"/>
    </source>
</evidence>
<reference evidence="16" key="1">
    <citation type="submission" date="2021-03" db="EMBL/GenBank/DDBJ databases">
        <title>Draft genome sequence of rust myrtle Austropuccinia psidii MF-1, a brazilian biotype.</title>
        <authorList>
            <person name="Quecine M.C."/>
            <person name="Pachon D.M.R."/>
            <person name="Bonatelli M.L."/>
            <person name="Correr F.H."/>
            <person name="Franceschini L.M."/>
            <person name="Leite T.F."/>
            <person name="Margarido G.R.A."/>
            <person name="Almeida C.A."/>
            <person name="Ferrarezi J.A."/>
            <person name="Labate C.A."/>
        </authorList>
    </citation>
    <scope>NUCLEOTIDE SEQUENCE</scope>
    <source>
        <strain evidence="16">MF-1</strain>
    </source>
</reference>
<dbReference type="InterPro" id="IPR036397">
    <property type="entry name" value="RNaseH_sf"/>
</dbReference>
<keyword evidence="17" id="KW-1185">Reference proteome</keyword>
<keyword evidence="4" id="KW-0479">Metal-binding</keyword>
<evidence type="ECO:0000256" key="9">
    <source>
        <dbReference type="ARBA" id="ARBA00022908"/>
    </source>
</evidence>
<evidence type="ECO:0000256" key="6">
    <source>
        <dbReference type="ARBA" id="ARBA00022801"/>
    </source>
</evidence>
<dbReference type="GO" id="GO:0003964">
    <property type="term" value="F:RNA-directed DNA polymerase activity"/>
    <property type="evidence" value="ECO:0007669"/>
    <property type="project" value="UniProtKB-KW"/>
</dbReference>
<comment type="catalytic activity">
    <reaction evidence="13">
        <text>DNA(n) + a 2'-deoxyribonucleoside 5'-triphosphate = DNA(n+1) + diphosphate</text>
        <dbReference type="Rhea" id="RHEA:22508"/>
        <dbReference type="Rhea" id="RHEA-COMP:17339"/>
        <dbReference type="Rhea" id="RHEA-COMP:17340"/>
        <dbReference type="ChEBI" id="CHEBI:33019"/>
        <dbReference type="ChEBI" id="CHEBI:61560"/>
        <dbReference type="ChEBI" id="CHEBI:173112"/>
        <dbReference type="EC" id="2.7.7.49"/>
    </reaction>
</comment>
<keyword evidence="11" id="KW-0239">DNA-directed DNA polymerase</keyword>
<keyword evidence="6" id="KW-0378">Hydrolase</keyword>
<evidence type="ECO:0000256" key="7">
    <source>
        <dbReference type="ARBA" id="ARBA00022842"/>
    </source>
</evidence>
<dbReference type="OrthoDB" id="7691805at2759"/>
<evidence type="ECO:0000256" key="2">
    <source>
        <dbReference type="ARBA" id="ARBA00022695"/>
    </source>
</evidence>
<dbReference type="GO" id="GO:0006310">
    <property type="term" value="P:DNA recombination"/>
    <property type="evidence" value="ECO:0007669"/>
    <property type="project" value="UniProtKB-KW"/>
</dbReference>
<evidence type="ECO:0000256" key="13">
    <source>
        <dbReference type="ARBA" id="ARBA00048173"/>
    </source>
</evidence>
<evidence type="ECO:0000313" key="16">
    <source>
        <dbReference type="EMBL" id="MBW0473179.1"/>
    </source>
</evidence>
<keyword evidence="10" id="KW-0695">RNA-directed DNA polymerase</keyword>
<keyword evidence="3" id="KW-0540">Nuclease</keyword>
<dbReference type="GO" id="GO:0016787">
    <property type="term" value="F:hydrolase activity"/>
    <property type="evidence" value="ECO:0007669"/>
    <property type="project" value="UniProtKB-KW"/>
</dbReference>
<dbReference type="InterPro" id="IPR001584">
    <property type="entry name" value="Integrase_cat-core"/>
</dbReference>
<evidence type="ECO:0000256" key="5">
    <source>
        <dbReference type="ARBA" id="ARBA00022759"/>
    </source>
</evidence>
<dbReference type="GO" id="GO:0046872">
    <property type="term" value="F:metal ion binding"/>
    <property type="evidence" value="ECO:0007669"/>
    <property type="project" value="UniProtKB-KW"/>
</dbReference>
<comment type="caution">
    <text evidence="16">The sequence shown here is derived from an EMBL/GenBank/DDBJ whole genome shotgun (WGS) entry which is preliminary data.</text>
</comment>
<keyword evidence="12" id="KW-0233">DNA recombination</keyword>
<dbReference type="PANTHER" id="PTHR42648">
    <property type="entry name" value="TRANSPOSASE, PUTATIVE-RELATED"/>
    <property type="match status" value="1"/>
</dbReference>
<dbReference type="GO" id="GO:0004519">
    <property type="term" value="F:endonuclease activity"/>
    <property type="evidence" value="ECO:0007669"/>
    <property type="project" value="UniProtKB-KW"/>
</dbReference>
<evidence type="ECO:0000256" key="3">
    <source>
        <dbReference type="ARBA" id="ARBA00022722"/>
    </source>
</evidence>
<keyword evidence="7" id="KW-0460">Magnesium</keyword>
<dbReference type="GO" id="GO:0005634">
    <property type="term" value="C:nucleus"/>
    <property type="evidence" value="ECO:0007669"/>
    <property type="project" value="UniProtKB-ARBA"/>
</dbReference>
<keyword evidence="11" id="KW-0808">Transferase</keyword>
<evidence type="ECO:0000313" key="17">
    <source>
        <dbReference type="Proteomes" id="UP000765509"/>
    </source>
</evidence>
<dbReference type="PROSITE" id="PS50994">
    <property type="entry name" value="INTEGRASE"/>
    <property type="match status" value="1"/>
</dbReference>
<evidence type="ECO:0000256" key="11">
    <source>
        <dbReference type="ARBA" id="ARBA00022932"/>
    </source>
</evidence>
<dbReference type="GO" id="GO:0003887">
    <property type="term" value="F:DNA-directed DNA polymerase activity"/>
    <property type="evidence" value="ECO:0007669"/>
    <property type="project" value="UniProtKB-KW"/>
</dbReference>
<dbReference type="AlphaFoldDB" id="A0A9Q3BX55"/>
<dbReference type="GO" id="GO:0015074">
    <property type="term" value="P:DNA integration"/>
    <property type="evidence" value="ECO:0007669"/>
    <property type="project" value="UniProtKB-KW"/>
</dbReference>
<protein>
    <recommendedName>
        <fullName evidence="15">Integrase catalytic domain-containing protein</fullName>
    </recommendedName>
</protein>
<dbReference type="SUPFAM" id="SSF53098">
    <property type="entry name" value="Ribonuclease H-like"/>
    <property type="match status" value="1"/>
</dbReference>
<accession>A0A9Q3BX55</accession>
<feature type="domain" description="Integrase catalytic" evidence="15">
    <location>
        <begin position="1"/>
        <end position="165"/>
    </location>
</feature>
<dbReference type="Proteomes" id="UP000765509">
    <property type="component" value="Unassembled WGS sequence"/>
</dbReference>
<evidence type="ECO:0000256" key="10">
    <source>
        <dbReference type="ARBA" id="ARBA00022918"/>
    </source>
</evidence>
<dbReference type="EMBL" id="AVOT02003320">
    <property type="protein sequence ID" value="MBW0473179.1"/>
    <property type="molecule type" value="Genomic_DNA"/>
</dbReference>
<keyword evidence="5" id="KW-0255">Endonuclease</keyword>
<dbReference type="GO" id="GO:0003723">
    <property type="term" value="F:RNA binding"/>
    <property type="evidence" value="ECO:0007669"/>
    <property type="project" value="UniProtKB-KW"/>
</dbReference>
<keyword evidence="8" id="KW-0694">RNA-binding</keyword>
<evidence type="ECO:0000256" key="4">
    <source>
        <dbReference type="ARBA" id="ARBA00022723"/>
    </source>
</evidence>
<evidence type="ECO:0000259" key="15">
    <source>
        <dbReference type="PROSITE" id="PS50994"/>
    </source>
</evidence>
<keyword evidence="2" id="KW-0548">Nucleotidyltransferase</keyword>
<dbReference type="Gene3D" id="3.30.420.10">
    <property type="entry name" value="Ribonuclease H-like superfamily/Ribonuclease H"/>
    <property type="match status" value="1"/>
</dbReference>
<evidence type="ECO:0000256" key="14">
    <source>
        <dbReference type="ARBA" id="ARBA00049244"/>
    </source>
</evidence>
<evidence type="ECO:0000256" key="1">
    <source>
        <dbReference type="ARBA" id="ARBA00022578"/>
    </source>
</evidence>
<keyword evidence="1" id="KW-0815">Transposition</keyword>
<proteinExistence type="predicted"/>
<gene>
    <name evidence="16" type="ORF">O181_012894</name>
</gene>
<dbReference type="InterPro" id="IPR039537">
    <property type="entry name" value="Retrotran_Ty1/copia-like"/>
</dbReference>
<dbReference type="PANTHER" id="PTHR42648:SF11">
    <property type="entry name" value="TRANSPOSON TY4-P GAG-POL POLYPROTEIN"/>
    <property type="match status" value="1"/>
</dbReference>
<name>A0A9Q3BX55_9BASI</name>
<dbReference type="GO" id="GO:0032196">
    <property type="term" value="P:transposition"/>
    <property type="evidence" value="ECO:0007669"/>
    <property type="project" value="UniProtKB-KW"/>
</dbReference>
<keyword evidence="9" id="KW-0229">DNA integration</keyword>